<evidence type="ECO:0000256" key="1">
    <source>
        <dbReference type="SAM" id="MobiDB-lite"/>
    </source>
</evidence>
<dbReference type="STRING" id="27349.A0A0L6UC80"/>
<comment type="caution">
    <text evidence="2">The sequence shown here is derived from an EMBL/GenBank/DDBJ whole genome shotgun (WGS) entry which is preliminary data.</text>
</comment>
<sequence length="104" mass="11335">MSHYGVIGTPTAVSHLPSISATLIENETYEDQDLQLRPTLSNQASTSSYPSPPRSATLIELTNRIKEEETSHSKNSTPCLLLTTWRSPWTTIGFTKPESTTAGG</sequence>
<evidence type="ECO:0000313" key="2">
    <source>
        <dbReference type="EMBL" id="KNZ46158.1"/>
    </source>
</evidence>
<feature type="region of interest" description="Disordered" evidence="1">
    <location>
        <begin position="34"/>
        <end position="55"/>
    </location>
</feature>
<reference evidence="2 3" key="1">
    <citation type="submission" date="2015-08" db="EMBL/GenBank/DDBJ databases">
        <title>Next Generation Sequencing and Analysis of the Genome of Puccinia sorghi L Schw, the Causal Agent of Maize Common Rust.</title>
        <authorList>
            <person name="Rochi L."/>
            <person name="Burguener G."/>
            <person name="Darino M."/>
            <person name="Turjanski A."/>
            <person name="Kreff E."/>
            <person name="Dieguez M.J."/>
            <person name="Sacco F."/>
        </authorList>
    </citation>
    <scope>NUCLEOTIDE SEQUENCE [LARGE SCALE GENOMIC DNA]</scope>
    <source>
        <strain evidence="2 3">RO10H11247</strain>
    </source>
</reference>
<evidence type="ECO:0000313" key="3">
    <source>
        <dbReference type="Proteomes" id="UP000037035"/>
    </source>
</evidence>
<dbReference type="VEuPathDB" id="FungiDB:VP01_74g1"/>
<dbReference type="EMBL" id="LAVV01012939">
    <property type="protein sequence ID" value="KNZ46158.1"/>
    <property type="molecule type" value="Genomic_DNA"/>
</dbReference>
<dbReference type="AlphaFoldDB" id="A0A0L6UC80"/>
<gene>
    <name evidence="2" type="ORF">VP01_74g1</name>
</gene>
<proteinExistence type="predicted"/>
<feature type="compositionally biased region" description="Polar residues" evidence="1">
    <location>
        <begin position="38"/>
        <end position="49"/>
    </location>
</feature>
<dbReference type="Proteomes" id="UP000037035">
    <property type="component" value="Unassembled WGS sequence"/>
</dbReference>
<protein>
    <submittedName>
        <fullName evidence="2">Uncharacterized protein</fullName>
    </submittedName>
</protein>
<accession>A0A0L6UC80</accession>
<keyword evidence="3" id="KW-1185">Reference proteome</keyword>
<organism evidence="2 3">
    <name type="scientific">Puccinia sorghi</name>
    <dbReference type="NCBI Taxonomy" id="27349"/>
    <lineage>
        <taxon>Eukaryota</taxon>
        <taxon>Fungi</taxon>
        <taxon>Dikarya</taxon>
        <taxon>Basidiomycota</taxon>
        <taxon>Pucciniomycotina</taxon>
        <taxon>Pucciniomycetes</taxon>
        <taxon>Pucciniales</taxon>
        <taxon>Pucciniaceae</taxon>
        <taxon>Puccinia</taxon>
    </lineage>
</organism>
<name>A0A0L6UC80_9BASI</name>